<reference evidence="2 3" key="1">
    <citation type="submission" date="2020-02" db="EMBL/GenBank/DDBJ databases">
        <authorList>
            <person name="Li X.-J."/>
            <person name="Feng X.-M."/>
        </authorList>
    </citation>
    <scope>NUCLEOTIDE SEQUENCE [LARGE SCALE GENOMIC DNA]</scope>
    <source>
        <strain evidence="2 3">CGMCC 4.7225</strain>
    </source>
</reference>
<name>A0A6N9YMW8_9ACTN</name>
<comment type="caution">
    <text evidence="2">The sequence shown here is derived from an EMBL/GenBank/DDBJ whole genome shotgun (WGS) entry which is preliminary data.</text>
</comment>
<sequence>MAGKIQGDIDGESAGKVLGGLEKTPIDDVADVADSSSYASTSDYYGGGGDGGGSDYTGYGNSGRGGGALDPEDSDDSGDSEDSDSADSEGSEDLTDSEDSTDEPSDNEPSENDPSDNQMWTQPDEHRTGDDTGDDTGGGTDGDGGTGDRRVSMDIQAMTTLIAAMERARDQIPEYQAEFRKILLDVDLLETAYPDADRLPQVVAWIEDELPGLRRRLALAQALEDDTLRTQPDRGLPHARPPVTYFEHHVPDHPPHVSTEHGRELVSLLTTQPDQVERLVAKLTGNQHDPYFTHQFTGEADPADVTAVIEAARARDDIDPARVDELESLVRAAVRTAARGTGELAPGGDFDDRWRQFAPASGAPATA</sequence>
<keyword evidence="3" id="KW-1185">Reference proteome</keyword>
<feature type="compositionally biased region" description="Low complexity" evidence="1">
    <location>
        <begin position="32"/>
        <end position="44"/>
    </location>
</feature>
<feature type="compositionally biased region" description="Acidic residues" evidence="1">
    <location>
        <begin position="70"/>
        <end position="114"/>
    </location>
</feature>
<evidence type="ECO:0000256" key="1">
    <source>
        <dbReference type="SAM" id="MobiDB-lite"/>
    </source>
</evidence>
<dbReference type="AlphaFoldDB" id="A0A6N9YMW8"/>
<dbReference type="Proteomes" id="UP000469185">
    <property type="component" value="Unassembled WGS sequence"/>
</dbReference>
<organism evidence="2 3">
    <name type="scientific">Phytoactinopolyspora alkaliphila</name>
    <dbReference type="NCBI Taxonomy" id="1783498"/>
    <lineage>
        <taxon>Bacteria</taxon>
        <taxon>Bacillati</taxon>
        <taxon>Actinomycetota</taxon>
        <taxon>Actinomycetes</taxon>
        <taxon>Jiangellales</taxon>
        <taxon>Jiangellaceae</taxon>
        <taxon>Phytoactinopolyspora</taxon>
    </lineage>
</organism>
<dbReference type="RefSeq" id="WP_163819087.1">
    <property type="nucleotide sequence ID" value="NZ_JAAGOB010000006.1"/>
</dbReference>
<dbReference type="EMBL" id="JAAGOB010000006">
    <property type="protein sequence ID" value="NED96324.1"/>
    <property type="molecule type" value="Genomic_DNA"/>
</dbReference>
<feature type="compositionally biased region" description="Gly residues" evidence="1">
    <location>
        <begin position="45"/>
        <end position="68"/>
    </location>
</feature>
<accession>A0A6N9YMW8</accession>
<feature type="compositionally biased region" description="Gly residues" evidence="1">
    <location>
        <begin position="135"/>
        <end position="145"/>
    </location>
</feature>
<gene>
    <name evidence="2" type="ORF">G1H11_13500</name>
</gene>
<feature type="region of interest" description="Disordered" evidence="1">
    <location>
        <begin position="342"/>
        <end position="367"/>
    </location>
</feature>
<feature type="region of interest" description="Disordered" evidence="1">
    <location>
        <begin position="1"/>
        <end position="152"/>
    </location>
</feature>
<proteinExistence type="predicted"/>
<evidence type="ECO:0000313" key="3">
    <source>
        <dbReference type="Proteomes" id="UP000469185"/>
    </source>
</evidence>
<evidence type="ECO:0000313" key="2">
    <source>
        <dbReference type="EMBL" id="NED96324.1"/>
    </source>
</evidence>
<protein>
    <submittedName>
        <fullName evidence="2">Uncharacterized protein</fullName>
    </submittedName>
</protein>